<dbReference type="PANTHER" id="PTHR35191:SF1">
    <property type="entry name" value="PROPHAGE SIDE TAIL FIBER PROTEIN HOMOLOG STFQ-RELATED"/>
    <property type="match status" value="1"/>
</dbReference>
<dbReference type="InterPro" id="IPR051934">
    <property type="entry name" value="Phage_Tail_Fiber_Structural"/>
</dbReference>
<dbReference type="KEGG" id="zpl:ZBT109_2602"/>
<dbReference type="STRING" id="1123510.GCA_000620025_01760"/>
<dbReference type="OrthoDB" id="9810174at2"/>
<reference evidence="2 3" key="1">
    <citation type="submission" date="2018-09" db="EMBL/GenBank/DDBJ databases">
        <title>Zymobacter palmae IAM14233 (=T109) whole genome analysis.</title>
        <authorList>
            <person name="Yanase H."/>
        </authorList>
    </citation>
    <scope>NUCLEOTIDE SEQUENCE [LARGE SCALE GENOMIC DNA]</scope>
    <source>
        <strain evidence="2 3">IAM14233</strain>
    </source>
</reference>
<dbReference type="EMBL" id="AP018933">
    <property type="protein sequence ID" value="BBG31332.1"/>
    <property type="molecule type" value="Genomic_DNA"/>
</dbReference>
<protein>
    <submittedName>
        <fullName evidence="2">Phage-related tail fibre</fullName>
    </submittedName>
</protein>
<dbReference type="Pfam" id="PF12571">
    <property type="entry name" value="Phage_tail_fib"/>
    <property type="match status" value="1"/>
</dbReference>
<name>A0A348HI80_9GAMM</name>
<proteinExistence type="predicted"/>
<dbReference type="RefSeq" id="WP_051523772.1">
    <property type="nucleotide sequence ID" value="NZ_AP018933.1"/>
</dbReference>
<keyword evidence="3" id="KW-1185">Reference proteome</keyword>
<dbReference type="AlphaFoldDB" id="A0A348HI80"/>
<dbReference type="PANTHER" id="PTHR35191">
    <property type="entry name" value="PROPHAGE SIDE TAIL FIBER PROTEIN HOMOLOG STFQ-RELATED"/>
    <property type="match status" value="1"/>
</dbReference>
<accession>A0A348HI80</accession>
<gene>
    <name evidence="2" type="ORF">ZBT109_2602</name>
</gene>
<evidence type="ECO:0000313" key="3">
    <source>
        <dbReference type="Proteomes" id="UP000267342"/>
    </source>
</evidence>
<sequence>MASFYTILTSVGQAKVANAVALGQKVNLSTLAVGDANGVTPQPDASAKALVHERRRAPLNRVEVDKDNPNFIVCEQVLPPEVGGWEIREIGVFDDEGNLIAYGNYPPTYKPLLNEGTSRTQTVRMVMQVSDTAAVTLKVDPSVVLATRQYVDDAAKASAEALKKVDESVQVNANGLKEAKQSIQQNAEHLKKVTEGLGAAASMGHNAEALDGVTADHNQTADTAQLVELRDRVGTLKEGARREVSGRGNLITTNYLKEHYYSSYTSVTFTTANDYVMRSVSGTEFKVPVAGTYMIIGHVRAWAGGDVTGAATYWMAAYMKNGEQVTKGAVGTNSSAGNRDADAPIVDVSYFNAGDVVTAGFLHTQGRPWDQIYLYSTLVMLRIGD</sequence>
<evidence type="ECO:0000313" key="2">
    <source>
        <dbReference type="EMBL" id="BBG31332.1"/>
    </source>
</evidence>
<dbReference type="Proteomes" id="UP000267342">
    <property type="component" value="Chromosome"/>
</dbReference>
<feature type="domain" description="Phage tail fibre protein N-terminal" evidence="1">
    <location>
        <begin position="1"/>
        <end position="149"/>
    </location>
</feature>
<organism evidence="2 3">
    <name type="scientific">Zymobacter palmae</name>
    <dbReference type="NCBI Taxonomy" id="33074"/>
    <lineage>
        <taxon>Bacteria</taxon>
        <taxon>Pseudomonadati</taxon>
        <taxon>Pseudomonadota</taxon>
        <taxon>Gammaproteobacteria</taxon>
        <taxon>Oceanospirillales</taxon>
        <taxon>Halomonadaceae</taxon>
        <taxon>Zymobacter group</taxon>
        <taxon>Zymobacter</taxon>
    </lineage>
</organism>
<evidence type="ECO:0000259" key="1">
    <source>
        <dbReference type="Pfam" id="PF12571"/>
    </source>
</evidence>
<dbReference type="InterPro" id="IPR022225">
    <property type="entry name" value="Phage_tail_fibre_N"/>
</dbReference>